<dbReference type="AlphaFoldDB" id="A0A5C3NC35"/>
<protein>
    <recommendedName>
        <fullName evidence="3">F-box domain-containing protein</fullName>
    </recommendedName>
</protein>
<dbReference type="InterPro" id="IPR036047">
    <property type="entry name" value="F-box-like_dom_sf"/>
</dbReference>
<organism evidence="1 2">
    <name type="scientific">Heliocybe sulcata</name>
    <dbReference type="NCBI Taxonomy" id="5364"/>
    <lineage>
        <taxon>Eukaryota</taxon>
        <taxon>Fungi</taxon>
        <taxon>Dikarya</taxon>
        <taxon>Basidiomycota</taxon>
        <taxon>Agaricomycotina</taxon>
        <taxon>Agaricomycetes</taxon>
        <taxon>Gloeophyllales</taxon>
        <taxon>Gloeophyllaceae</taxon>
        <taxon>Heliocybe</taxon>
    </lineage>
</organism>
<dbReference type="SUPFAM" id="SSF81383">
    <property type="entry name" value="F-box domain"/>
    <property type="match status" value="1"/>
</dbReference>
<gene>
    <name evidence="1" type="ORF">OE88DRAFT_1654429</name>
</gene>
<proteinExistence type="predicted"/>
<dbReference type="Gene3D" id="3.80.10.10">
    <property type="entry name" value="Ribonuclease Inhibitor"/>
    <property type="match status" value="1"/>
</dbReference>
<sequence length="482" mass="54694">MPKSPQAERPQFATSRVQTLFPEIWAEIFSHVYAVNLANITLTCRLFRCLAQPSLFKNLIFRVNGRGEVEDPAYLTSHQERLLFITSDRIAHGVRHCSIKIHPMILIEPDSLSEATRPMVTRTRVVFSIFEALPAFHNLTSLACESVRINPYRFHQIRQLPSLQHLMLTHCVPSNTSSPPLPLRSLILREFVGYENTTSQALGYMSFISPEHLHTLRIVDGTAMSSYLLAILETRGPLALRVLQVAYPMARSPHFSAILSQCPDLEELLICPSDEFSPEAIPVLADNALAKLKHYAGPHSLFTALRHKDYLRHVTLWGHMLGGVSETEELLELLPQIPRHLESLQFSVTDLSEPLYSAFWNHFKELKNVRIAIYNYGRQILRRGVSDDLLLQALRRLPRSIETIAVNTRFLWPVKELSTDGAIPVAFGSDSFPNLHYFSLSGSYSSFSWSPGRPVKVEDHYQSHERYQVDVQAFTSSEGADI</sequence>
<evidence type="ECO:0000313" key="1">
    <source>
        <dbReference type="EMBL" id="TFK53986.1"/>
    </source>
</evidence>
<dbReference type="Gene3D" id="1.20.1280.50">
    <property type="match status" value="1"/>
</dbReference>
<reference evidence="1 2" key="1">
    <citation type="journal article" date="2019" name="Nat. Ecol. Evol.">
        <title>Megaphylogeny resolves global patterns of mushroom evolution.</title>
        <authorList>
            <person name="Varga T."/>
            <person name="Krizsan K."/>
            <person name="Foldi C."/>
            <person name="Dima B."/>
            <person name="Sanchez-Garcia M."/>
            <person name="Sanchez-Ramirez S."/>
            <person name="Szollosi G.J."/>
            <person name="Szarkandi J.G."/>
            <person name="Papp V."/>
            <person name="Albert L."/>
            <person name="Andreopoulos W."/>
            <person name="Angelini C."/>
            <person name="Antonin V."/>
            <person name="Barry K.W."/>
            <person name="Bougher N.L."/>
            <person name="Buchanan P."/>
            <person name="Buyck B."/>
            <person name="Bense V."/>
            <person name="Catcheside P."/>
            <person name="Chovatia M."/>
            <person name="Cooper J."/>
            <person name="Damon W."/>
            <person name="Desjardin D."/>
            <person name="Finy P."/>
            <person name="Geml J."/>
            <person name="Haridas S."/>
            <person name="Hughes K."/>
            <person name="Justo A."/>
            <person name="Karasinski D."/>
            <person name="Kautmanova I."/>
            <person name="Kiss B."/>
            <person name="Kocsube S."/>
            <person name="Kotiranta H."/>
            <person name="LaButti K.M."/>
            <person name="Lechner B.E."/>
            <person name="Liimatainen K."/>
            <person name="Lipzen A."/>
            <person name="Lukacs Z."/>
            <person name="Mihaltcheva S."/>
            <person name="Morgado L.N."/>
            <person name="Niskanen T."/>
            <person name="Noordeloos M.E."/>
            <person name="Ohm R.A."/>
            <person name="Ortiz-Santana B."/>
            <person name="Ovrebo C."/>
            <person name="Racz N."/>
            <person name="Riley R."/>
            <person name="Savchenko A."/>
            <person name="Shiryaev A."/>
            <person name="Soop K."/>
            <person name="Spirin V."/>
            <person name="Szebenyi C."/>
            <person name="Tomsovsky M."/>
            <person name="Tulloss R.E."/>
            <person name="Uehling J."/>
            <person name="Grigoriev I.V."/>
            <person name="Vagvolgyi C."/>
            <person name="Papp T."/>
            <person name="Martin F.M."/>
            <person name="Miettinen O."/>
            <person name="Hibbett D.S."/>
            <person name="Nagy L.G."/>
        </authorList>
    </citation>
    <scope>NUCLEOTIDE SEQUENCE [LARGE SCALE GENOMIC DNA]</scope>
    <source>
        <strain evidence="1 2">OMC1185</strain>
    </source>
</reference>
<accession>A0A5C3NC35</accession>
<keyword evidence="2" id="KW-1185">Reference proteome</keyword>
<dbReference type="Proteomes" id="UP000305948">
    <property type="component" value="Unassembled WGS sequence"/>
</dbReference>
<dbReference type="OrthoDB" id="2864564at2759"/>
<name>A0A5C3NC35_9AGAM</name>
<evidence type="ECO:0008006" key="3">
    <source>
        <dbReference type="Google" id="ProtNLM"/>
    </source>
</evidence>
<dbReference type="InterPro" id="IPR032675">
    <property type="entry name" value="LRR_dom_sf"/>
</dbReference>
<dbReference type="SUPFAM" id="SSF52047">
    <property type="entry name" value="RNI-like"/>
    <property type="match status" value="1"/>
</dbReference>
<evidence type="ECO:0000313" key="2">
    <source>
        <dbReference type="Proteomes" id="UP000305948"/>
    </source>
</evidence>
<dbReference type="EMBL" id="ML213506">
    <property type="protein sequence ID" value="TFK53986.1"/>
    <property type="molecule type" value="Genomic_DNA"/>
</dbReference>